<keyword evidence="2 4" id="KW-0863">Zinc-finger</keyword>
<dbReference type="InterPro" id="IPR031127">
    <property type="entry name" value="E3_UB_ligase_RBR"/>
</dbReference>
<gene>
    <name evidence="8" type="ORF">PGLA1383_LOCUS9494</name>
</gene>
<evidence type="ECO:0000313" key="8">
    <source>
        <dbReference type="EMBL" id="CAE8590781.1"/>
    </source>
</evidence>
<keyword evidence="6" id="KW-1133">Transmembrane helix</keyword>
<dbReference type="PROSITE" id="PS00518">
    <property type="entry name" value="ZF_RING_1"/>
    <property type="match status" value="1"/>
</dbReference>
<keyword evidence="9" id="KW-1185">Reference proteome</keyword>
<evidence type="ECO:0000256" key="1">
    <source>
        <dbReference type="ARBA" id="ARBA00022723"/>
    </source>
</evidence>
<evidence type="ECO:0000256" key="4">
    <source>
        <dbReference type="PROSITE-ProRule" id="PRU00175"/>
    </source>
</evidence>
<feature type="region of interest" description="Disordered" evidence="5">
    <location>
        <begin position="23"/>
        <end position="79"/>
    </location>
</feature>
<evidence type="ECO:0000256" key="2">
    <source>
        <dbReference type="ARBA" id="ARBA00022771"/>
    </source>
</evidence>
<comment type="caution">
    <text evidence="8">The sequence shown here is derived from an EMBL/GenBank/DDBJ whole genome shotgun (WGS) entry which is preliminary data.</text>
</comment>
<dbReference type="Proteomes" id="UP000654075">
    <property type="component" value="Unassembled WGS sequence"/>
</dbReference>
<keyword evidence="6" id="KW-0472">Membrane</keyword>
<feature type="non-terminal residue" evidence="8">
    <location>
        <position position="1"/>
    </location>
</feature>
<reference evidence="8" key="1">
    <citation type="submission" date="2021-02" db="EMBL/GenBank/DDBJ databases">
        <authorList>
            <person name="Dougan E. K."/>
            <person name="Rhodes N."/>
            <person name="Thang M."/>
            <person name="Chan C."/>
        </authorList>
    </citation>
    <scope>NUCLEOTIDE SEQUENCE</scope>
</reference>
<dbReference type="InterPro" id="IPR013083">
    <property type="entry name" value="Znf_RING/FYVE/PHD"/>
</dbReference>
<protein>
    <recommendedName>
        <fullName evidence="7">RING-type domain-containing protein</fullName>
    </recommendedName>
</protein>
<dbReference type="SUPFAM" id="SSF57850">
    <property type="entry name" value="RING/U-box"/>
    <property type="match status" value="2"/>
</dbReference>
<organism evidence="8 9">
    <name type="scientific">Polarella glacialis</name>
    <name type="common">Dinoflagellate</name>
    <dbReference type="NCBI Taxonomy" id="89957"/>
    <lineage>
        <taxon>Eukaryota</taxon>
        <taxon>Sar</taxon>
        <taxon>Alveolata</taxon>
        <taxon>Dinophyceae</taxon>
        <taxon>Suessiales</taxon>
        <taxon>Suessiaceae</taxon>
        <taxon>Polarella</taxon>
    </lineage>
</organism>
<dbReference type="GO" id="GO:0008270">
    <property type="term" value="F:zinc ion binding"/>
    <property type="evidence" value="ECO:0007669"/>
    <property type="project" value="UniProtKB-KW"/>
</dbReference>
<dbReference type="Gene3D" id="1.20.120.1750">
    <property type="match status" value="1"/>
</dbReference>
<evidence type="ECO:0000259" key="7">
    <source>
        <dbReference type="PROSITE" id="PS50089"/>
    </source>
</evidence>
<dbReference type="EMBL" id="CAJNNV010004461">
    <property type="protein sequence ID" value="CAE8590781.1"/>
    <property type="molecule type" value="Genomic_DNA"/>
</dbReference>
<dbReference type="GO" id="GO:0004842">
    <property type="term" value="F:ubiquitin-protein transferase activity"/>
    <property type="evidence" value="ECO:0007669"/>
    <property type="project" value="InterPro"/>
</dbReference>
<dbReference type="PANTHER" id="PTHR11685">
    <property type="entry name" value="RBR FAMILY RING FINGER AND IBR DOMAIN-CONTAINING"/>
    <property type="match status" value="1"/>
</dbReference>
<dbReference type="OrthoDB" id="1930084at2759"/>
<dbReference type="PROSITE" id="PS50089">
    <property type="entry name" value="ZF_RING_2"/>
    <property type="match status" value="1"/>
</dbReference>
<dbReference type="Gene3D" id="3.30.40.10">
    <property type="entry name" value="Zinc/RING finger domain, C3HC4 (zinc finger)"/>
    <property type="match status" value="1"/>
</dbReference>
<evidence type="ECO:0000313" key="9">
    <source>
        <dbReference type="Proteomes" id="UP000654075"/>
    </source>
</evidence>
<proteinExistence type="predicted"/>
<sequence>PGPVGVSQVPLGLRGRTLSGLQAAADVESASLRERSETPRTASSSAEPSLADVESASVADTEAQSSSIDPLEDGERAAAAAEQIKAQRWQCDLCFEPHWQFETPWRLGDERCGHKLCRRCLLGSIRWGGRCPYDNTPIPPIVVCGAMGTGDYVYHEKLKQVQLSGGIACSVSDCPGVAPGVTGQQPQPSSCSSCGVRHCGRPVCGVPWSHGHRCWDLLEEDLERRLRHGSNSLHARTRVRLANAPRIRPCPQCGAMVEHVGGCNMVYHDSCRTRWCFVCRRVGTCHDFDCKAPGSGPPTPRGAAQTPQIAPLLQVPSTPRKYSSVISVIWALAALLLLLVTYACLELRLGAPRKGFFLSSSASSWRLGSGTPAPDTCSTPSCASRVMVLGPAEALVEV</sequence>
<feature type="domain" description="RING-type" evidence="7">
    <location>
        <begin position="91"/>
        <end position="135"/>
    </location>
</feature>
<keyword evidence="1" id="KW-0479">Metal-binding</keyword>
<dbReference type="InterPro" id="IPR017907">
    <property type="entry name" value="Znf_RING_CS"/>
</dbReference>
<evidence type="ECO:0000256" key="5">
    <source>
        <dbReference type="SAM" id="MobiDB-lite"/>
    </source>
</evidence>
<evidence type="ECO:0000256" key="6">
    <source>
        <dbReference type="SAM" id="Phobius"/>
    </source>
</evidence>
<dbReference type="AlphaFoldDB" id="A0A813DWS2"/>
<dbReference type="CDD" id="cd20336">
    <property type="entry name" value="Rcat_RBR"/>
    <property type="match status" value="1"/>
</dbReference>
<keyword evidence="3" id="KW-0862">Zinc</keyword>
<accession>A0A813DWS2</accession>
<dbReference type="InterPro" id="IPR001841">
    <property type="entry name" value="Znf_RING"/>
</dbReference>
<feature type="transmembrane region" description="Helical" evidence="6">
    <location>
        <begin position="322"/>
        <end position="345"/>
    </location>
</feature>
<dbReference type="GO" id="GO:0016567">
    <property type="term" value="P:protein ubiquitination"/>
    <property type="evidence" value="ECO:0007669"/>
    <property type="project" value="InterPro"/>
</dbReference>
<keyword evidence="6" id="KW-0812">Transmembrane</keyword>
<evidence type="ECO:0000256" key="3">
    <source>
        <dbReference type="ARBA" id="ARBA00022833"/>
    </source>
</evidence>
<name>A0A813DWS2_POLGL</name>